<dbReference type="Proteomes" id="UP001429357">
    <property type="component" value="Unassembled WGS sequence"/>
</dbReference>
<comment type="caution">
    <text evidence="1">The sequence shown here is derived from an EMBL/GenBank/DDBJ whole genome shotgun (WGS) entry which is preliminary data.</text>
</comment>
<sequence>MKYSELANILVIHQPNFFPTIKVLNKLLSGNKLIFLDDVQYVRNDIQNRIKFRNLKNPESLFWFSAGVKKGSSRKKINDVAFFSFEEMAYKLEKTIFDTYSSSIHYPFLEKYLQVVLSKNQSILSDFNIFSLTKLLEILNIDLKYDLSSNLSLDHSITGESRLIEITKSVGYSTYLSGLGGKNYINPENFNNENITLLWHPWISPHNDEKSLTWDKVSFIDFIARYGERELKCYITKKRIVSKID</sequence>
<name>A0ABV0F1S0_9ENTE</name>
<proteinExistence type="predicted"/>
<dbReference type="InterPro" id="IPR014985">
    <property type="entry name" value="WbqC"/>
</dbReference>
<protein>
    <submittedName>
        <fullName evidence="1">Uncharacterized protein</fullName>
    </submittedName>
</protein>
<reference evidence="1 2" key="2">
    <citation type="submission" date="2024-02" db="EMBL/GenBank/DDBJ databases">
        <title>The Genome Sequence of Enterococcus diestrammenae JM9A.</title>
        <authorList>
            <person name="Earl A."/>
            <person name="Manson A."/>
            <person name="Gilmore M."/>
            <person name="Sanders J."/>
            <person name="Shea T."/>
            <person name="Howe W."/>
            <person name="Livny J."/>
            <person name="Cuomo C."/>
            <person name="Neafsey D."/>
            <person name="Birren B."/>
        </authorList>
    </citation>
    <scope>NUCLEOTIDE SEQUENCE [LARGE SCALE GENOMIC DNA]</scope>
    <source>
        <strain evidence="1 2">JM9A</strain>
    </source>
</reference>
<reference evidence="2" key="1">
    <citation type="submission" date="2016-06" db="EMBL/GenBank/DDBJ databases">
        <title>Four novel species of enterococci isolated from chicken manure.</title>
        <authorList>
            <person name="Van Tyne D."/>
        </authorList>
    </citation>
    <scope>NUCLEOTIDE SEQUENCE [LARGE SCALE GENOMIC DNA]</scope>
    <source>
        <strain evidence="2">JM9A</strain>
    </source>
</reference>
<keyword evidence="2" id="KW-1185">Reference proteome</keyword>
<dbReference type="RefSeq" id="WP_161869283.1">
    <property type="nucleotide sequence ID" value="NZ_MAEI02000001.1"/>
</dbReference>
<evidence type="ECO:0000313" key="1">
    <source>
        <dbReference type="EMBL" id="MEO1781998.1"/>
    </source>
</evidence>
<gene>
    <name evidence="1" type="ORF">BAU18_001591</name>
</gene>
<evidence type="ECO:0000313" key="2">
    <source>
        <dbReference type="Proteomes" id="UP001429357"/>
    </source>
</evidence>
<dbReference type="Pfam" id="PF08889">
    <property type="entry name" value="WbqC"/>
    <property type="match status" value="1"/>
</dbReference>
<accession>A0ABV0F1S0</accession>
<dbReference type="EMBL" id="MAEI02000001">
    <property type="protein sequence ID" value="MEO1781998.1"/>
    <property type="molecule type" value="Genomic_DNA"/>
</dbReference>
<organism evidence="1 2">
    <name type="scientific">Enterococcus diestrammenae</name>
    <dbReference type="NCBI Taxonomy" id="1155073"/>
    <lineage>
        <taxon>Bacteria</taxon>
        <taxon>Bacillati</taxon>
        <taxon>Bacillota</taxon>
        <taxon>Bacilli</taxon>
        <taxon>Lactobacillales</taxon>
        <taxon>Enterococcaceae</taxon>
        <taxon>Enterococcus</taxon>
    </lineage>
</organism>